<dbReference type="EMBL" id="JACIEN010000001">
    <property type="protein sequence ID" value="MBB4015961.1"/>
    <property type="molecule type" value="Genomic_DNA"/>
</dbReference>
<name>A0A840BR85_9HYPH</name>
<feature type="compositionally biased region" description="Polar residues" evidence="1">
    <location>
        <begin position="47"/>
        <end position="57"/>
    </location>
</feature>
<gene>
    <name evidence="2" type="ORF">GGR16_000967</name>
</gene>
<protein>
    <submittedName>
        <fullName evidence="2">Uncharacterized protein</fullName>
    </submittedName>
</protein>
<organism evidence="2 3">
    <name type="scientific">Chelatococcus caeni</name>
    <dbReference type="NCBI Taxonomy" id="1348468"/>
    <lineage>
        <taxon>Bacteria</taxon>
        <taxon>Pseudomonadati</taxon>
        <taxon>Pseudomonadota</taxon>
        <taxon>Alphaproteobacteria</taxon>
        <taxon>Hyphomicrobiales</taxon>
        <taxon>Chelatococcaceae</taxon>
        <taxon>Chelatococcus</taxon>
    </lineage>
</organism>
<comment type="caution">
    <text evidence="2">The sequence shown here is derived from an EMBL/GenBank/DDBJ whole genome shotgun (WGS) entry which is preliminary data.</text>
</comment>
<dbReference type="RefSeq" id="WP_156332787.1">
    <property type="nucleotide sequence ID" value="NZ_JACIEN010000001.1"/>
</dbReference>
<feature type="region of interest" description="Disordered" evidence="1">
    <location>
        <begin position="20"/>
        <end position="57"/>
    </location>
</feature>
<evidence type="ECO:0000256" key="1">
    <source>
        <dbReference type="SAM" id="MobiDB-lite"/>
    </source>
</evidence>
<dbReference type="Proteomes" id="UP000577362">
    <property type="component" value="Unassembled WGS sequence"/>
</dbReference>
<sequence>MSDVAGLFVARLGENAGLREAVGSPMNGRGEKCGGRLHGRWPASPPTGAQNSQVIEK</sequence>
<accession>A0A840BR85</accession>
<dbReference type="AlphaFoldDB" id="A0A840BR85"/>
<proteinExistence type="predicted"/>
<evidence type="ECO:0000313" key="2">
    <source>
        <dbReference type="EMBL" id="MBB4015961.1"/>
    </source>
</evidence>
<reference evidence="2 3" key="1">
    <citation type="submission" date="2020-08" db="EMBL/GenBank/DDBJ databases">
        <title>Genomic Encyclopedia of Type Strains, Phase IV (KMG-IV): sequencing the most valuable type-strain genomes for metagenomic binning, comparative biology and taxonomic classification.</title>
        <authorList>
            <person name="Goeker M."/>
        </authorList>
    </citation>
    <scope>NUCLEOTIDE SEQUENCE [LARGE SCALE GENOMIC DNA]</scope>
    <source>
        <strain evidence="2 3">DSM 103737</strain>
    </source>
</reference>
<keyword evidence="3" id="KW-1185">Reference proteome</keyword>
<evidence type="ECO:0000313" key="3">
    <source>
        <dbReference type="Proteomes" id="UP000577362"/>
    </source>
</evidence>